<proteinExistence type="predicted"/>
<reference evidence="1" key="1">
    <citation type="submission" date="2019-04" db="EMBL/GenBank/DDBJ databases">
        <title>Microbes associate with the intestines of laboratory mice.</title>
        <authorList>
            <person name="Navarre W."/>
            <person name="Wong E."/>
            <person name="Huang K.C."/>
            <person name="Tropini C."/>
            <person name="Ng K."/>
            <person name="Yu B."/>
        </authorList>
    </citation>
    <scope>NUCLEOTIDE SEQUENCE</scope>
    <source>
        <strain evidence="1">NM86_A22</strain>
    </source>
</reference>
<dbReference type="EMBL" id="SSTG01000043">
    <property type="protein sequence ID" value="THG52685.1"/>
    <property type="molecule type" value="Genomic_DNA"/>
</dbReference>
<organism evidence="1 2">
    <name type="scientific">Muribaculum caecicola</name>
    <dbReference type="NCBI Taxonomy" id="3038144"/>
    <lineage>
        <taxon>Bacteria</taxon>
        <taxon>Pseudomonadati</taxon>
        <taxon>Bacteroidota</taxon>
        <taxon>Bacteroidia</taxon>
        <taxon>Bacteroidales</taxon>
        <taxon>Muribaculaceae</taxon>
        <taxon>Muribaculum</taxon>
    </lineage>
</organism>
<sequence>MSLKNLFPKALKNILKLFSPIITNDLWFVKTMYRLRTGKEIDIKNPQTYNEKLQWLKIYNRHDFQHSRVDKLTVKDIVAREIDSRYIIPTIGIWDSPAQIDFDTLPERFVLKTTHGYGGKGVVVCNDPETFNRKKAIETLRHAMRKNNYPKLREWPYKGLKPRIIAEEYIGTDKEPIPADYKFFCFDGHAEYVMVCKGRNIGGKKPRYYFFDREWNFCPFNKVDKNTPTGFTLPKPDKIDEMFDIADKLSRNEPHVRIDLYYIDNKIYFGEITYFNASGYDKDITEETDRYFGTLIKLPKPSYKP</sequence>
<protein>
    <submittedName>
        <fullName evidence="1">Glycosyl transferase</fullName>
    </submittedName>
</protein>
<accession>A0AC61S644</accession>
<evidence type="ECO:0000313" key="2">
    <source>
        <dbReference type="Proteomes" id="UP000305401"/>
    </source>
</evidence>
<dbReference type="Proteomes" id="UP000305401">
    <property type="component" value="Unassembled WGS sequence"/>
</dbReference>
<keyword evidence="2" id="KW-1185">Reference proteome</keyword>
<keyword evidence="1" id="KW-0808">Transferase</keyword>
<comment type="caution">
    <text evidence="1">The sequence shown here is derived from an EMBL/GenBank/DDBJ whole genome shotgun (WGS) entry which is preliminary data.</text>
</comment>
<name>A0AC61S644_9BACT</name>
<gene>
    <name evidence="1" type="ORF">E5990_04960</name>
</gene>
<evidence type="ECO:0000313" key="1">
    <source>
        <dbReference type="EMBL" id="THG52685.1"/>
    </source>
</evidence>